<feature type="binding site" evidence="9">
    <location>
        <begin position="247"/>
        <end position="248"/>
    </location>
    <ligand>
        <name>substrate</name>
    </ligand>
</feature>
<evidence type="ECO:0000259" key="14">
    <source>
        <dbReference type="Pfam" id="PF07479"/>
    </source>
</evidence>
<dbReference type="Pfam" id="PF07479">
    <property type="entry name" value="NAD_Gly3P_dh_C"/>
    <property type="match status" value="1"/>
</dbReference>
<dbReference type="PANTHER" id="PTHR11728:SF1">
    <property type="entry name" value="GLYCEROL-3-PHOSPHATE DEHYDROGENASE [NAD(+)] 2, CHLOROPLASTIC"/>
    <property type="match status" value="1"/>
</dbReference>
<feature type="binding site" evidence="7">
    <location>
        <position position="183"/>
    </location>
    <ligand>
        <name>sn-glycerol 3-phosphate</name>
        <dbReference type="ChEBI" id="CHEBI:57597"/>
    </ligand>
</feature>
<dbReference type="InterPro" id="IPR006168">
    <property type="entry name" value="G3P_DH_NAD-dep"/>
</dbReference>
<gene>
    <name evidence="7" type="primary">gpsA</name>
    <name evidence="15" type="ORF">SAMN04488095_2357</name>
</gene>
<dbReference type="Proteomes" id="UP000199110">
    <property type="component" value="Unassembled WGS sequence"/>
</dbReference>
<dbReference type="HAMAP" id="MF_00394">
    <property type="entry name" value="NAD_Glyc3P_dehydrog"/>
    <property type="match status" value="1"/>
</dbReference>
<dbReference type="PRINTS" id="PR00077">
    <property type="entry name" value="GPDHDRGNASE"/>
</dbReference>
<accession>A0A1I3PYQ1</accession>
<dbReference type="InterPro" id="IPR006109">
    <property type="entry name" value="G3P_DH_NAD-dep_C"/>
</dbReference>
<name>A0A1I3PYQ1_9RHOB</name>
<dbReference type="GO" id="GO:0141152">
    <property type="term" value="F:glycerol-3-phosphate dehydrogenase (NAD+) activity"/>
    <property type="evidence" value="ECO:0007669"/>
    <property type="project" value="RHEA"/>
</dbReference>
<evidence type="ECO:0000256" key="12">
    <source>
        <dbReference type="RuleBase" id="RU000439"/>
    </source>
</evidence>
<dbReference type="Pfam" id="PF01210">
    <property type="entry name" value="NAD_Gly3P_dh_N"/>
    <property type="match status" value="1"/>
</dbReference>
<feature type="binding site" evidence="7">
    <location>
        <position position="128"/>
    </location>
    <ligand>
        <name>sn-glycerol 3-phosphate</name>
        <dbReference type="ChEBI" id="CHEBI:57597"/>
    </ligand>
</feature>
<evidence type="ECO:0000256" key="9">
    <source>
        <dbReference type="PIRSR" id="PIRSR000114-2"/>
    </source>
</evidence>
<dbReference type="EC" id="1.1.1.94" evidence="7"/>
<keyword evidence="4 7" id="KW-0443">Lipid metabolism</keyword>
<dbReference type="GO" id="GO:0008654">
    <property type="term" value="P:phospholipid biosynthetic process"/>
    <property type="evidence" value="ECO:0007669"/>
    <property type="project" value="UniProtKB-KW"/>
</dbReference>
<evidence type="ECO:0000256" key="8">
    <source>
        <dbReference type="PIRSR" id="PIRSR000114-1"/>
    </source>
</evidence>
<protein>
    <recommendedName>
        <fullName evidence="7">Glycerol-3-phosphate dehydrogenase [NAD(P)+]</fullName>
        <ecNumber evidence="7">1.1.1.94</ecNumber>
    </recommendedName>
    <alternativeName>
        <fullName evidence="7">NAD(P)(+)-dependent glycerol-3-phosphate dehydrogenase</fullName>
    </alternativeName>
    <alternativeName>
        <fullName evidence="7">NAD(P)H-dependent dihydroxyacetone-phosphate reductase</fullName>
    </alternativeName>
</protein>
<feature type="active site" description="Proton acceptor" evidence="7 8">
    <location>
        <position position="183"/>
    </location>
</feature>
<keyword evidence="5 7" id="KW-0594">Phospholipid biosynthesis</keyword>
<evidence type="ECO:0000256" key="3">
    <source>
        <dbReference type="ARBA" id="ARBA00023002"/>
    </source>
</evidence>
<dbReference type="InterPro" id="IPR008927">
    <property type="entry name" value="6-PGluconate_DH-like_C_sf"/>
</dbReference>
<keyword evidence="6 7" id="KW-1208">Phospholipid metabolism</keyword>
<comment type="pathway">
    <text evidence="7">Membrane lipid metabolism; glycerophospholipid metabolism.</text>
</comment>
<feature type="binding site" evidence="7">
    <location>
        <position position="132"/>
    </location>
    <ligand>
        <name>NADPH</name>
        <dbReference type="ChEBI" id="CHEBI:57783"/>
    </ligand>
</feature>
<feature type="binding site" evidence="7">
    <location>
        <position position="100"/>
    </location>
    <ligand>
        <name>NADPH</name>
        <dbReference type="ChEBI" id="CHEBI:57783"/>
    </ligand>
</feature>
<dbReference type="PROSITE" id="PS00957">
    <property type="entry name" value="NAD_G3PDH"/>
    <property type="match status" value="1"/>
</dbReference>
<comment type="subcellular location">
    <subcellularLocation>
        <location evidence="7">Cytoplasm</location>
    </subcellularLocation>
</comment>
<dbReference type="RefSeq" id="WP_092780699.1">
    <property type="nucleotide sequence ID" value="NZ_FORA01000003.1"/>
</dbReference>
<dbReference type="GO" id="GO:0005975">
    <property type="term" value="P:carbohydrate metabolic process"/>
    <property type="evidence" value="ECO:0007669"/>
    <property type="project" value="InterPro"/>
</dbReference>
<feature type="binding site" evidence="7">
    <location>
        <position position="130"/>
    </location>
    <ligand>
        <name>sn-glycerol 3-phosphate</name>
        <dbReference type="ChEBI" id="CHEBI:57597"/>
    </ligand>
</feature>
<evidence type="ECO:0000313" key="16">
    <source>
        <dbReference type="Proteomes" id="UP000199110"/>
    </source>
</evidence>
<feature type="binding site" evidence="7">
    <location>
        <position position="247"/>
    </location>
    <ligand>
        <name>NADPH</name>
        <dbReference type="ChEBI" id="CHEBI:57783"/>
    </ligand>
</feature>
<dbReference type="InterPro" id="IPR036291">
    <property type="entry name" value="NAD(P)-bd_dom_sf"/>
</dbReference>
<feature type="binding site" evidence="10">
    <location>
        <position position="79"/>
    </location>
    <ligand>
        <name>NAD(+)</name>
        <dbReference type="ChEBI" id="CHEBI:57540"/>
    </ligand>
</feature>
<keyword evidence="2 7" id="KW-0444">Lipid biosynthesis</keyword>
<feature type="binding site" evidence="10">
    <location>
        <begin position="6"/>
        <end position="11"/>
    </location>
    <ligand>
        <name>NAD(+)</name>
        <dbReference type="ChEBI" id="CHEBI:57540"/>
    </ligand>
</feature>
<dbReference type="Gene3D" id="1.10.1040.10">
    <property type="entry name" value="N-(1-d-carboxylethyl)-l-norvaline Dehydrogenase, domain 2"/>
    <property type="match status" value="1"/>
</dbReference>
<dbReference type="AlphaFoldDB" id="A0A1I3PYQ1"/>
<comment type="caution">
    <text evidence="7">Lacks conserved residue(s) required for the propagation of feature annotation.</text>
</comment>
<feature type="binding site" evidence="10">
    <location>
        <position position="247"/>
    </location>
    <ligand>
        <name>NAD(+)</name>
        <dbReference type="ChEBI" id="CHEBI:57540"/>
    </ligand>
</feature>
<feature type="binding site" evidence="7">
    <location>
        <position position="10"/>
    </location>
    <ligand>
        <name>NADPH</name>
        <dbReference type="ChEBI" id="CHEBI:57783"/>
    </ligand>
</feature>
<feature type="binding site" evidence="7">
    <location>
        <position position="100"/>
    </location>
    <ligand>
        <name>sn-glycerol 3-phosphate</name>
        <dbReference type="ChEBI" id="CHEBI:57597"/>
    </ligand>
</feature>
<dbReference type="UniPathway" id="UPA00940"/>
<evidence type="ECO:0000256" key="6">
    <source>
        <dbReference type="ARBA" id="ARBA00023264"/>
    </source>
</evidence>
<dbReference type="SUPFAM" id="SSF48179">
    <property type="entry name" value="6-phosphogluconate dehydrogenase C-terminal domain-like"/>
    <property type="match status" value="1"/>
</dbReference>
<reference evidence="15 16" key="1">
    <citation type="submission" date="2016-10" db="EMBL/GenBank/DDBJ databases">
        <authorList>
            <person name="de Groot N.N."/>
        </authorList>
    </citation>
    <scope>NUCLEOTIDE SEQUENCE [LARGE SCALE GENOMIC DNA]</scope>
    <source>
        <strain evidence="15 16">DSM 19073</strain>
    </source>
</reference>
<dbReference type="STRING" id="390807.SAMN04488095_2357"/>
<comment type="function">
    <text evidence="7">Catalyzes the reduction of the glycolytic intermediate dihydroxyacetone phosphate (DHAP) to sn-glycerol 3-phosphate (G3P), the key precursor for phospholipid synthesis.</text>
</comment>
<organism evidence="15 16">
    <name type="scientific">Jannaschia pohangensis</name>
    <dbReference type="NCBI Taxonomy" id="390807"/>
    <lineage>
        <taxon>Bacteria</taxon>
        <taxon>Pseudomonadati</taxon>
        <taxon>Pseudomonadota</taxon>
        <taxon>Alphaproteobacteria</taxon>
        <taxon>Rhodobacterales</taxon>
        <taxon>Roseobacteraceae</taxon>
        <taxon>Jannaschia</taxon>
    </lineage>
</organism>
<dbReference type="GO" id="GO:0046168">
    <property type="term" value="P:glycerol-3-phosphate catabolic process"/>
    <property type="evidence" value="ECO:0007669"/>
    <property type="project" value="InterPro"/>
</dbReference>
<evidence type="ECO:0000313" key="15">
    <source>
        <dbReference type="EMBL" id="SFJ26798.1"/>
    </source>
</evidence>
<keyword evidence="7" id="KW-0963">Cytoplasm</keyword>
<dbReference type="GO" id="GO:0141153">
    <property type="term" value="F:glycerol-3-phosphate dehydrogenase (NADP+) activity"/>
    <property type="evidence" value="ECO:0007669"/>
    <property type="project" value="RHEA"/>
</dbReference>
<feature type="binding site" evidence="7">
    <location>
        <position position="267"/>
    </location>
    <ligand>
        <name>NADPH</name>
        <dbReference type="ChEBI" id="CHEBI:57783"/>
    </ligand>
</feature>
<feature type="binding site" evidence="7">
    <location>
        <position position="247"/>
    </location>
    <ligand>
        <name>sn-glycerol 3-phosphate</name>
        <dbReference type="ChEBI" id="CHEBI:57597"/>
    </ligand>
</feature>
<dbReference type="Gene3D" id="3.40.50.720">
    <property type="entry name" value="NAD(P)-binding Rossmann-like Domain"/>
    <property type="match status" value="1"/>
</dbReference>
<evidence type="ECO:0000256" key="1">
    <source>
        <dbReference type="ARBA" id="ARBA00011009"/>
    </source>
</evidence>
<dbReference type="GO" id="GO:0006650">
    <property type="term" value="P:glycerophospholipid metabolic process"/>
    <property type="evidence" value="ECO:0007669"/>
    <property type="project" value="UniProtKB-UniRule"/>
</dbReference>
<dbReference type="PANTHER" id="PTHR11728">
    <property type="entry name" value="GLYCEROL-3-PHOSPHATE DEHYDROGENASE"/>
    <property type="match status" value="1"/>
</dbReference>
<comment type="catalytic activity">
    <reaction evidence="7 12">
        <text>sn-glycerol 3-phosphate + NADP(+) = dihydroxyacetone phosphate + NADPH + H(+)</text>
        <dbReference type="Rhea" id="RHEA:11096"/>
        <dbReference type="ChEBI" id="CHEBI:15378"/>
        <dbReference type="ChEBI" id="CHEBI:57597"/>
        <dbReference type="ChEBI" id="CHEBI:57642"/>
        <dbReference type="ChEBI" id="CHEBI:57783"/>
        <dbReference type="ChEBI" id="CHEBI:58349"/>
        <dbReference type="EC" id="1.1.1.94"/>
    </reaction>
</comment>
<feature type="binding site" evidence="7">
    <location>
        <position position="30"/>
    </location>
    <ligand>
        <name>NADPH</name>
        <dbReference type="ChEBI" id="CHEBI:57783"/>
    </ligand>
</feature>
<dbReference type="NCBIfam" id="NF000942">
    <property type="entry name" value="PRK00094.1-4"/>
    <property type="match status" value="1"/>
</dbReference>
<evidence type="ECO:0000256" key="11">
    <source>
        <dbReference type="RuleBase" id="RU000437"/>
    </source>
</evidence>
<evidence type="ECO:0000256" key="2">
    <source>
        <dbReference type="ARBA" id="ARBA00022516"/>
    </source>
</evidence>
<comment type="catalytic activity">
    <reaction evidence="7">
        <text>sn-glycerol 3-phosphate + NAD(+) = dihydroxyacetone phosphate + NADH + H(+)</text>
        <dbReference type="Rhea" id="RHEA:11092"/>
        <dbReference type="ChEBI" id="CHEBI:15378"/>
        <dbReference type="ChEBI" id="CHEBI:57540"/>
        <dbReference type="ChEBI" id="CHEBI:57597"/>
        <dbReference type="ChEBI" id="CHEBI:57642"/>
        <dbReference type="ChEBI" id="CHEBI:57945"/>
        <dbReference type="EC" id="1.1.1.94"/>
    </reaction>
</comment>
<feature type="binding site" evidence="7">
    <location>
        <position position="246"/>
    </location>
    <ligand>
        <name>sn-glycerol 3-phosphate</name>
        <dbReference type="ChEBI" id="CHEBI:57597"/>
    </ligand>
</feature>
<dbReference type="InterPro" id="IPR013328">
    <property type="entry name" value="6PGD_dom2"/>
</dbReference>
<keyword evidence="7 10" id="KW-0520">NAD</keyword>
<dbReference type="OrthoDB" id="9812273at2"/>
<evidence type="ECO:0000256" key="7">
    <source>
        <dbReference type="HAMAP-Rule" id="MF_00394"/>
    </source>
</evidence>
<evidence type="ECO:0000256" key="4">
    <source>
        <dbReference type="ARBA" id="ARBA00023098"/>
    </source>
</evidence>
<keyword evidence="3 7" id="KW-0560">Oxidoreductase</keyword>
<dbReference type="SUPFAM" id="SSF51735">
    <property type="entry name" value="NAD(P)-binding Rossmann-fold domains"/>
    <property type="match status" value="1"/>
</dbReference>
<evidence type="ECO:0000259" key="13">
    <source>
        <dbReference type="Pfam" id="PF01210"/>
    </source>
</evidence>
<feature type="binding site" evidence="7">
    <location>
        <position position="236"/>
    </location>
    <ligand>
        <name>sn-glycerol 3-phosphate</name>
        <dbReference type="ChEBI" id="CHEBI:57597"/>
    </ligand>
</feature>
<dbReference type="GO" id="GO:0005829">
    <property type="term" value="C:cytosol"/>
    <property type="evidence" value="ECO:0007669"/>
    <property type="project" value="TreeGrafter"/>
</dbReference>
<keyword evidence="7" id="KW-0547">Nucleotide-binding</keyword>
<dbReference type="PIRSF" id="PIRSF000114">
    <property type="entry name" value="Glycerol-3-P_dh"/>
    <property type="match status" value="1"/>
</dbReference>
<dbReference type="EMBL" id="FORA01000003">
    <property type="protein sequence ID" value="SFJ26798.1"/>
    <property type="molecule type" value="Genomic_DNA"/>
</dbReference>
<feature type="domain" description="Glycerol-3-phosphate dehydrogenase NAD-dependent C-terminal" evidence="14">
    <location>
        <begin position="172"/>
        <end position="306"/>
    </location>
</feature>
<feature type="binding site" evidence="7">
    <location>
        <position position="248"/>
    </location>
    <ligand>
        <name>sn-glycerol 3-phosphate</name>
        <dbReference type="ChEBI" id="CHEBI:57597"/>
    </ligand>
</feature>
<evidence type="ECO:0000256" key="5">
    <source>
        <dbReference type="ARBA" id="ARBA00023209"/>
    </source>
</evidence>
<dbReference type="NCBIfam" id="NF000940">
    <property type="entry name" value="PRK00094.1-2"/>
    <property type="match status" value="1"/>
</dbReference>
<keyword evidence="7" id="KW-0521">NADP</keyword>
<dbReference type="InterPro" id="IPR011128">
    <property type="entry name" value="G3P_DH_NAD-dep_N"/>
</dbReference>
<feature type="binding site" evidence="9">
    <location>
        <position position="100"/>
    </location>
    <ligand>
        <name>substrate</name>
    </ligand>
</feature>
<feature type="domain" description="Glycerol-3-phosphate dehydrogenase NAD-dependent N-terminal" evidence="13">
    <location>
        <begin position="2"/>
        <end position="151"/>
    </location>
</feature>
<keyword evidence="16" id="KW-1185">Reference proteome</keyword>
<dbReference type="GO" id="GO:0051287">
    <property type="term" value="F:NAD binding"/>
    <property type="evidence" value="ECO:0007669"/>
    <property type="project" value="InterPro"/>
</dbReference>
<evidence type="ECO:0000256" key="10">
    <source>
        <dbReference type="PIRSR" id="PIRSR000114-3"/>
    </source>
</evidence>
<feature type="binding site" evidence="10">
    <location>
        <position position="132"/>
    </location>
    <ligand>
        <name>NAD(+)</name>
        <dbReference type="ChEBI" id="CHEBI:57540"/>
    </ligand>
</feature>
<proteinExistence type="inferred from homology"/>
<dbReference type="GO" id="GO:0046167">
    <property type="term" value="P:glycerol-3-phosphate biosynthetic process"/>
    <property type="evidence" value="ECO:0007669"/>
    <property type="project" value="UniProtKB-UniRule"/>
</dbReference>
<sequence length="317" mass="31982">MIGVVGAGAFGTALAVTWARAGSDVVLWGRNTEAMAAAQSLRALPCLPGVTLPDKIHATADPGHLDDCATLVLAVPTQFLPDVLTTLPAFSASHIVAACKGVDLRSLQGPTTTIAQAYPQAVTAILSGPSFATDIAAGLPTALSLGCENDAVGASLQAALSTPTIRLYRTQDVTGVELGGALKNVIAIACGAAIGAGLGDSARAALMTRGMAEIMRLAAAMGARRDTLMGLSGLGDLALTCASPASRNFALGMALGRGEPLPDATTEGVATADAALRLATERDLDLPVTQAVSGLVAGRLTVKDAMTDLLTRDLKTE</sequence>
<comment type="similarity">
    <text evidence="1 7 11">Belongs to the NAD-dependent glycerol-3-phosphate dehydrogenase family.</text>
</comment>